<reference evidence="2" key="1">
    <citation type="submission" date="2023-06" db="EMBL/GenBank/DDBJ databases">
        <title>Reference genome for the Northern bat (Eptesicus nilssonii), a most northern bat species.</title>
        <authorList>
            <person name="Laine V.N."/>
            <person name="Pulliainen A.T."/>
            <person name="Lilley T.M."/>
        </authorList>
    </citation>
    <scope>NUCLEOTIDE SEQUENCE</scope>
    <source>
        <strain evidence="2">BLF_Eptnil</strain>
        <tissue evidence="2">Kidney</tissue>
    </source>
</reference>
<accession>A0AA40HTG2</accession>
<dbReference type="InterPro" id="IPR003036">
    <property type="entry name" value="Gag_P30"/>
</dbReference>
<dbReference type="GO" id="GO:0019068">
    <property type="term" value="P:virion assembly"/>
    <property type="evidence" value="ECO:0007669"/>
    <property type="project" value="InterPro"/>
</dbReference>
<organism evidence="2 3">
    <name type="scientific">Cnephaeus nilssonii</name>
    <name type="common">Northern bat</name>
    <name type="synonym">Eptesicus nilssonii</name>
    <dbReference type="NCBI Taxonomy" id="3371016"/>
    <lineage>
        <taxon>Eukaryota</taxon>
        <taxon>Metazoa</taxon>
        <taxon>Chordata</taxon>
        <taxon>Craniata</taxon>
        <taxon>Vertebrata</taxon>
        <taxon>Euteleostomi</taxon>
        <taxon>Mammalia</taxon>
        <taxon>Eutheria</taxon>
        <taxon>Laurasiatheria</taxon>
        <taxon>Chiroptera</taxon>
        <taxon>Yangochiroptera</taxon>
        <taxon>Vespertilionidae</taxon>
        <taxon>Cnephaeus</taxon>
    </lineage>
</organism>
<gene>
    <name evidence="2" type="ORF">QTO34_003075</name>
</gene>
<keyword evidence="3" id="KW-1185">Reference proteome</keyword>
<dbReference type="EMBL" id="JAULJE010000012">
    <property type="protein sequence ID" value="KAK1337030.1"/>
    <property type="molecule type" value="Genomic_DNA"/>
</dbReference>
<evidence type="ECO:0000313" key="2">
    <source>
        <dbReference type="EMBL" id="KAK1337030.1"/>
    </source>
</evidence>
<proteinExistence type="predicted"/>
<dbReference type="Gene3D" id="1.10.375.10">
    <property type="entry name" value="Human Immunodeficiency Virus Type 1 Capsid Protein"/>
    <property type="match status" value="1"/>
</dbReference>
<feature type="domain" description="Core shell protein Gag P30" evidence="1">
    <location>
        <begin position="18"/>
        <end position="64"/>
    </location>
</feature>
<dbReference type="PANTHER" id="PTHR33166">
    <property type="entry name" value="GAG_P30 DOMAIN-CONTAINING PROTEIN"/>
    <property type="match status" value="1"/>
</dbReference>
<dbReference type="Pfam" id="PF02093">
    <property type="entry name" value="Gag_p30"/>
    <property type="match status" value="1"/>
</dbReference>
<dbReference type="Proteomes" id="UP001177744">
    <property type="component" value="Unassembled WGS sequence"/>
</dbReference>
<comment type="caution">
    <text evidence="2">The sequence shown here is derived from an EMBL/GenBank/DDBJ whole genome shotgun (WGS) entry which is preliminary data.</text>
</comment>
<name>A0AA40HTG2_CNENI</name>
<dbReference type="InterPro" id="IPR050462">
    <property type="entry name" value="Retroviral_Gag-Pol_poly"/>
</dbReference>
<sequence>MYDEGIVSPSKTWQFSNSDLLNWKNVNPSYREDPQKMEHFITSFFTTHNPNWADVQALLNILLINGRGKTGNSKNLWAQGMNLEIELYQEVRASLRTRLGLVLPAHLLHHPAAVRLLSGPIRAGSASTAASCQRCIPNARHGPCHPLVTEDCISPAGAEPVKLKQKDVFPVQEQSETDWTAAWMGVVYVVHHIVGVGEGEQKLLRAFTPMQPLPPRPLVPPLLAACSCRHGAIETCASSRTFRGMLDCRFQPDPCRPPDGDVVQIRPAGIGPKLAVRPFLKDVVVR</sequence>
<dbReference type="AlphaFoldDB" id="A0AA40HTG2"/>
<evidence type="ECO:0000313" key="3">
    <source>
        <dbReference type="Proteomes" id="UP001177744"/>
    </source>
</evidence>
<protein>
    <recommendedName>
        <fullName evidence="1">Core shell protein Gag P30 domain-containing protein</fullName>
    </recommendedName>
</protein>
<dbReference type="SUPFAM" id="SSF47943">
    <property type="entry name" value="Retrovirus capsid protein, N-terminal core domain"/>
    <property type="match status" value="1"/>
</dbReference>
<dbReference type="InterPro" id="IPR008919">
    <property type="entry name" value="Retrov_capsid_N"/>
</dbReference>
<evidence type="ECO:0000259" key="1">
    <source>
        <dbReference type="Pfam" id="PF02093"/>
    </source>
</evidence>